<evidence type="ECO:0000313" key="2">
    <source>
        <dbReference type="Proteomes" id="UP001642464"/>
    </source>
</evidence>
<organism evidence="1 2">
    <name type="scientific">Durusdinium trenchii</name>
    <dbReference type="NCBI Taxonomy" id="1381693"/>
    <lineage>
        <taxon>Eukaryota</taxon>
        <taxon>Sar</taxon>
        <taxon>Alveolata</taxon>
        <taxon>Dinophyceae</taxon>
        <taxon>Suessiales</taxon>
        <taxon>Symbiodiniaceae</taxon>
        <taxon>Durusdinium</taxon>
    </lineage>
</organism>
<name>A0ABP0NIG6_9DINO</name>
<feature type="non-terminal residue" evidence="1">
    <location>
        <position position="59"/>
    </location>
</feature>
<dbReference type="EMBL" id="CAXAMM010028779">
    <property type="protein sequence ID" value="CAK9063421.1"/>
    <property type="molecule type" value="Genomic_DNA"/>
</dbReference>
<reference evidence="1 2" key="1">
    <citation type="submission" date="2024-02" db="EMBL/GenBank/DDBJ databases">
        <authorList>
            <person name="Chen Y."/>
            <person name="Shah S."/>
            <person name="Dougan E. K."/>
            <person name="Thang M."/>
            <person name="Chan C."/>
        </authorList>
    </citation>
    <scope>NUCLEOTIDE SEQUENCE [LARGE SCALE GENOMIC DNA]</scope>
</reference>
<gene>
    <name evidence="1" type="ORF">SCF082_LOCUS32849</name>
</gene>
<protein>
    <submittedName>
        <fullName evidence="1">Uncharacterized protein</fullName>
    </submittedName>
</protein>
<proteinExistence type="predicted"/>
<comment type="caution">
    <text evidence="1">The sequence shown here is derived from an EMBL/GenBank/DDBJ whole genome shotgun (WGS) entry which is preliminary data.</text>
</comment>
<dbReference type="Proteomes" id="UP001642464">
    <property type="component" value="Unassembled WGS sequence"/>
</dbReference>
<evidence type="ECO:0000313" key="1">
    <source>
        <dbReference type="EMBL" id="CAK9063421.1"/>
    </source>
</evidence>
<sequence>MHSTEALQGLLESLRDTTALTEEQQGQMANLAEVVHQRLADLEAAAQAAADAAAEEAAQ</sequence>
<keyword evidence="2" id="KW-1185">Reference proteome</keyword>
<accession>A0ABP0NIG6</accession>